<gene>
    <name evidence="1" type="ORF">METZ01_LOCUS274661</name>
</gene>
<accession>A0A382KFR2</accession>
<proteinExistence type="predicted"/>
<dbReference type="EMBL" id="UINC01079632">
    <property type="protein sequence ID" value="SVC21807.1"/>
    <property type="molecule type" value="Genomic_DNA"/>
</dbReference>
<sequence length="56" mass="6200">MEEIGMKTGKTIIVATILLCTSLIVAEEYTPEQKQELGNKAVHEMMQKIFSEAMAA</sequence>
<organism evidence="1">
    <name type="scientific">marine metagenome</name>
    <dbReference type="NCBI Taxonomy" id="408172"/>
    <lineage>
        <taxon>unclassified sequences</taxon>
        <taxon>metagenomes</taxon>
        <taxon>ecological metagenomes</taxon>
    </lineage>
</organism>
<evidence type="ECO:0000313" key="1">
    <source>
        <dbReference type="EMBL" id="SVC21807.1"/>
    </source>
</evidence>
<dbReference type="AlphaFoldDB" id="A0A382KFR2"/>
<reference evidence="1" key="1">
    <citation type="submission" date="2018-05" db="EMBL/GenBank/DDBJ databases">
        <authorList>
            <person name="Lanie J.A."/>
            <person name="Ng W.-L."/>
            <person name="Kazmierczak K.M."/>
            <person name="Andrzejewski T.M."/>
            <person name="Davidsen T.M."/>
            <person name="Wayne K.J."/>
            <person name="Tettelin H."/>
            <person name="Glass J.I."/>
            <person name="Rusch D."/>
            <person name="Podicherti R."/>
            <person name="Tsui H.-C.T."/>
            <person name="Winkler M.E."/>
        </authorList>
    </citation>
    <scope>NUCLEOTIDE SEQUENCE</scope>
</reference>
<name>A0A382KFR2_9ZZZZ</name>
<protein>
    <submittedName>
        <fullName evidence="1">Uncharacterized protein</fullName>
    </submittedName>
</protein>
<feature type="non-terminal residue" evidence="1">
    <location>
        <position position="56"/>
    </location>
</feature>